<name>A0A5J4NX82_9TREM</name>
<feature type="chain" id="PRO_5023835719" evidence="2">
    <location>
        <begin position="19"/>
        <end position="107"/>
    </location>
</feature>
<feature type="signal peptide" evidence="2">
    <location>
        <begin position="1"/>
        <end position="18"/>
    </location>
</feature>
<proteinExistence type="predicted"/>
<evidence type="ECO:0000256" key="2">
    <source>
        <dbReference type="SAM" id="SignalP"/>
    </source>
</evidence>
<reference evidence="3 4" key="1">
    <citation type="journal article" date="2019" name="Gigascience">
        <title>Whole-genome sequence of the oriental lung fluke Paragonimus westermani.</title>
        <authorList>
            <person name="Oey H."/>
            <person name="Zakrzewski M."/>
            <person name="Narain K."/>
            <person name="Devi K.R."/>
            <person name="Agatsuma T."/>
            <person name="Nawaratna S."/>
            <person name="Gobert G.N."/>
            <person name="Jones M.K."/>
            <person name="Ragan M.A."/>
            <person name="McManus D.P."/>
            <person name="Krause L."/>
        </authorList>
    </citation>
    <scope>NUCLEOTIDE SEQUENCE [LARGE SCALE GENOMIC DNA]</scope>
    <source>
        <strain evidence="3 4">IND2009</strain>
    </source>
</reference>
<evidence type="ECO:0000256" key="1">
    <source>
        <dbReference type="SAM" id="MobiDB-lite"/>
    </source>
</evidence>
<organism evidence="3 4">
    <name type="scientific">Paragonimus westermani</name>
    <dbReference type="NCBI Taxonomy" id="34504"/>
    <lineage>
        <taxon>Eukaryota</taxon>
        <taxon>Metazoa</taxon>
        <taxon>Spiralia</taxon>
        <taxon>Lophotrochozoa</taxon>
        <taxon>Platyhelminthes</taxon>
        <taxon>Trematoda</taxon>
        <taxon>Digenea</taxon>
        <taxon>Plagiorchiida</taxon>
        <taxon>Troglotremata</taxon>
        <taxon>Troglotrematidae</taxon>
        <taxon>Paragonimus</taxon>
    </lineage>
</organism>
<sequence>MMWIILFTVVSYISIVHSFPILDEKHIDGYEPATDVFGRMLKWKPSGHKHGRMQHSDKKPRRRWHHGDKRSSDRMLYDRRMEVSSGSRPSSWVNYVHILIVTLLTVN</sequence>
<evidence type="ECO:0000313" key="3">
    <source>
        <dbReference type="EMBL" id="KAA3680131.1"/>
    </source>
</evidence>
<keyword evidence="2" id="KW-0732">Signal</keyword>
<dbReference type="AlphaFoldDB" id="A0A5J4NX82"/>
<feature type="region of interest" description="Disordered" evidence="1">
    <location>
        <begin position="45"/>
        <end position="72"/>
    </location>
</feature>
<protein>
    <submittedName>
        <fullName evidence="3">Uncharacterized protein</fullName>
    </submittedName>
</protein>
<accession>A0A5J4NX82</accession>
<gene>
    <name evidence="3" type="ORF">DEA37_0002638</name>
</gene>
<dbReference type="EMBL" id="QNGE01000528">
    <property type="protein sequence ID" value="KAA3680131.1"/>
    <property type="molecule type" value="Genomic_DNA"/>
</dbReference>
<evidence type="ECO:0000313" key="4">
    <source>
        <dbReference type="Proteomes" id="UP000324629"/>
    </source>
</evidence>
<feature type="compositionally biased region" description="Basic residues" evidence="1">
    <location>
        <begin position="45"/>
        <end position="68"/>
    </location>
</feature>
<keyword evidence="4" id="KW-1185">Reference proteome</keyword>
<comment type="caution">
    <text evidence="3">The sequence shown here is derived from an EMBL/GenBank/DDBJ whole genome shotgun (WGS) entry which is preliminary data.</text>
</comment>
<dbReference type="Proteomes" id="UP000324629">
    <property type="component" value="Unassembled WGS sequence"/>
</dbReference>